<evidence type="ECO:0000256" key="3">
    <source>
        <dbReference type="ARBA" id="ARBA00022840"/>
    </source>
</evidence>
<dbReference type="Gene3D" id="3.40.850.10">
    <property type="entry name" value="Kinesin motor domain"/>
    <property type="match status" value="1"/>
</dbReference>
<dbReference type="PROSITE" id="PS50067">
    <property type="entry name" value="KINESIN_MOTOR_2"/>
    <property type="match status" value="1"/>
</dbReference>
<dbReference type="GO" id="GO:0008017">
    <property type="term" value="F:microtubule binding"/>
    <property type="evidence" value="ECO:0007669"/>
    <property type="project" value="InterPro"/>
</dbReference>
<feature type="binding site" evidence="5">
    <location>
        <begin position="84"/>
        <end position="91"/>
    </location>
    <ligand>
        <name>ATP</name>
        <dbReference type="ChEBI" id="CHEBI:30616"/>
    </ligand>
</feature>
<dbReference type="GO" id="GO:0007052">
    <property type="term" value="P:mitotic spindle organization"/>
    <property type="evidence" value="ECO:0007669"/>
    <property type="project" value="TreeGrafter"/>
</dbReference>
<dbReference type="GO" id="GO:0005874">
    <property type="term" value="C:microtubule"/>
    <property type="evidence" value="ECO:0007669"/>
    <property type="project" value="UniProtKB-KW"/>
</dbReference>
<proteinExistence type="inferred from homology"/>
<dbReference type="Proteomes" id="UP001153269">
    <property type="component" value="Unassembled WGS sequence"/>
</dbReference>
<keyword evidence="5 6" id="KW-0505">Motor protein</keyword>
<evidence type="ECO:0000256" key="5">
    <source>
        <dbReference type="PROSITE-ProRule" id="PRU00283"/>
    </source>
</evidence>
<evidence type="ECO:0000313" key="8">
    <source>
        <dbReference type="EMBL" id="CAB1423595.1"/>
    </source>
</evidence>
<dbReference type="PRINTS" id="PR00380">
    <property type="entry name" value="KINESINHEAVY"/>
</dbReference>
<name>A0A9N7U332_PLEPL</name>
<comment type="subcellular location">
    <subcellularLocation>
        <location evidence="1">Cytoplasm</location>
        <location evidence="1">Cytoskeleton</location>
    </subcellularLocation>
</comment>
<dbReference type="PANTHER" id="PTHR47969">
    <property type="entry name" value="CHROMOSOME-ASSOCIATED KINESIN KIF4A-RELATED"/>
    <property type="match status" value="1"/>
</dbReference>
<dbReference type="PROSITE" id="PS00411">
    <property type="entry name" value="KINESIN_MOTOR_1"/>
    <property type="match status" value="1"/>
</dbReference>
<comment type="caution">
    <text evidence="8">The sequence shown here is derived from an EMBL/GenBank/DDBJ whole genome shotgun (WGS) entry which is preliminary data.</text>
</comment>
<dbReference type="InterPro" id="IPR001752">
    <property type="entry name" value="Kinesin_motor_dom"/>
</dbReference>
<dbReference type="Pfam" id="PF00225">
    <property type="entry name" value="Kinesin"/>
    <property type="match status" value="2"/>
</dbReference>
<reference evidence="8" key="1">
    <citation type="submission" date="2020-03" db="EMBL/GenBank/DDBJ databases">
        <authorList>
            <person name="Weist P."/>
        </authorList>
    </citation>
    <scope>NUCLEOTIDE SEQUENCE</scope>
</reference>
<evidence type="ECO:0000313" key="9">
    <source>
        <dbReference type="Proteomes" id="UP001153269"/>
    </source>
</evidence>
<evidence type="ECO:0000256" key="2">
    <source>
        <dbReference type="ARBA" id="ARBA00022741"/>
    </source>
</evidence>
<dbReference type="GO" id="GO:0003777">
    <property type="term" value="F:microtubule motor activity"/>
    <property type="evidence" value="ECO:0007669"/>
    <property type="project" value="InterPro"/>
</dbReference>
<dbReference type="SUPFAM" id="SSF52540">
    <property type="entry name" value="P-loop containing nucleoside triphosphate hydrolases"/>
    <property type="match status" value="1"/>
</dbReference>
<evidence type="ECO:0000256" key="1">
    <source>
        <dbReference type="ARBA" id="ARBA00004245"/>
    </source>
</evidence>
<dbReference type="EMBL" id="CADEAL010000668">
    <property type="protein sequence ID" value="CAB1423595.1"/>
    <property type="molecule type" value="Genomic_DNA"/>
</dbReference>
<protein>
    <recommendedName>
        <fullName evidence="6">Kinesin-like protein</fullName>
    </recommendedName>
</protein>
<dbReference type="GO" id="GO:0005524">
    <property type="term" value="F:ATP binding"/>
    <property type="evidence" value="ECO:0007669"/>
    <property type="project" value="UniProtKB-UniRule"/>
</dbReference>
<gene>
    <name evidence="8" type="ORF">PLEPLA_LOCUS11515</name>
</gene>
<keyword evidence="4" id="KW-0206">Cytoskeleton</keyword>
<evidence type="ECO:0000256" key="6">
    <source>
        <dbReference type="RuleBase" id="RU000394"/>
    </source>
</evidence>
<keyword evidence="6" id="KW-0493">Microtubule</keyword>
<keyword evidence="9" id="KW-1185">Reference proteome</keyword>
<dbReference type="InterPro" id="IPR019821">
    <property type="entry name" value="Kinesin_motor_CS"/>
</dbReference>
<dbReference type="SMART" id="SM00129">
    <property type="entry name" value="KISc"/>
    <property type="match status" value="1"/>
</dbReference>
<dbReference type="GO" id="GO:0007018">
    <property type="term" value="P:microtubule-based movement"/>
    <property type="evidence" value="ECO:0007669"/>
    <property type="project" value="InterPro"/>
</dbReference>
<dbReference type="PANTHER" id="PTHR47969:SF25">
    <property type="entry name" value="KINESIN MOTOR DOMAIN-CONTAINING PROTEIN"/>
    <property type="match status" value="1"/>
</dbReference>
<keyword evidence="3 5" id="KW-0067">ATP-binding</keyword>
<keyword evidence="2 5" id="KW-0547">Nucleotide-binding</keyword>
<accession>A0A9N7U332</accession>
<dbReference type="InterPro" id="IPR027640">
    <property type="entry name" value="Kinesin-like_fam"/>
</dbReference>
<evidence type="ECO:0000256" key="4">
    <source>
        <dbReference type="ARBA" id="ARBA00023212"/>
    </source>
</evidence>
<feature type="domain" description="Kinesin motor" evidence="7">
    <location>
        <begin position="5"/>
        <end position="356"/>
    </location>
</feature>
<evidence type="ECO:0000259" key="7">
    <source>
        <dbReference type="PROSITE" id="PS50067"/>
    </source>
</evidence>
<keyword evidence="4" id="KW-0963">Cytoplasm</keyword>
<dbReference type="GO" id="GO:0005875">
    <property type="term" value="C:microtubule associated complex"/>
    <property type="evidence" value="ECO:0007669"/>
    <property type="project" value="TreeGrafter"/>
</dbReference>
<sequence>MGEVCVKVALRVRPLLPNELIQNHKVCVRIVPDTAQVMVGSDKLFSFDHAFGPTATQDEVYNSCVQPLVETLLQGDNATVFCFGQTGSGKTYTFGGGNLGEEGGIIDRVAKNVFSLLGEKKNSDGVETKVRVTYLELYMEQLHDLLEPHNTDKELFISKNDKGNTALLLLIPRWYFLFALDSLGQWWWEPKKFSVTSAEELLSVVEAGNVLRHIKTTGMNEHSSRSHTILTLQVEQGFPNNNPSLKPSCSSKLCLVDLAGSEFARKGNKESRHNESAHINRGLLALGNVIRVLATRAHNNCKSTHIPYRDSKITRLLQDSLGGTAHTLMVACVSPSHHSIAETVGVLQCAAKARHIRNCPTAISTH</sequence>
<dbReference type="InterPro" id="IPR027417">
    <property type="entry name" value="P-loop_NTPase"/>
</dbReference>
<dbReference type="GO" id="GO:0051231">
    <property type="term" value="P:spindle elongation"/>
    <property type="evidence" value="ECO:0007669"/>
    <property type="project" value="TreeGrafter"/>
</dbReference>
<organism evidence="8 9">
    <name type="scientific">Pleuronectes platessa</name>
    <name type="common">European plaice</name>
    <dbReference type="NCBI Taxonomy" id="8262"/>
    <lineage>
        <taxon>Eukaryota</taxon>
        <taxon>Metazoa</taxon>
        <taxon>Chordata</taxon>
        <taxon>Craniata</taxon>
        <taxon>Vertebrata</taxon>
        <taxon>Euteleostomi</taxon>
        <taxon>Actinopterygii</taxon>
        <taxon>Neopterygii</taxon>
        <taxon>Teleostei</taxon>
        <taxon>Neoteleostei</taxon>
        <taxon>Acanthomorphata</taxon>
        <taxon>Carangaria</taxon>
        <taxon>Pleuronectiformes</taxon>
        <taxon>Pleuronectoidei</taxon>
        <taxon>Pleuronectidae</taxon>
        <taxon>Pleuronectes</taxon>
    </lineage>
</organism>
<dbReference type="InterPro" id="IPR036961">
    <property type="entry name" value="Kinesin_motor_dom_sf"/>
</dbReference>
<comment type="similarity">
    <text evidence="5 6">Belongs to the TRAFAC class myosin-kinesin ATPase superfamily. Kinesin family.</text>
</comment>
<dbReference type="AlphaFoldDB" id="A0A9N7U332"/>